<feature type="region of interest" description="Disordered" evidence="1">
    <location>
        <begin position="38"/>
        <end position="57"/>
    </location>
</feature>
<name>A0AAV7V6P3_PLEWA</name>
<evidence type="ECO:0000313" key="3">
    <source>
        <dbReference type="Proteomes" id="UP001066276"/>
    </source>
</evidence>
<organism evidence="2 3">
    <name type="scientific">Pleurodeles waltl</name>
    <name type="common">Iberian ribbed newt</name>
    <dbReference type="NCBI Taxonomy" id="8319"/>
    <lineage>
        <taxon>Eukaryota</taxon>
        <taxon>Metazoa</taxon>
        <taxon>Chordata</taxon>
        <taxon>Craniata</taxon>
        <taxon>Vertebrata</taxon>
        <taxon>Euteleostomi</taxon>
        <taxon>Amphibia</taxon>
        <taxon>Batrachia</taxon>
        <taxon>Caudata</taxon>
        <taxon>Salamandroidea</taxon>
        <taxon>Salamandridae</taxon>
        <taxon>Pleurodelinae</taxon>
        <taxon>Pleurodeles</taxon>
    </lineage>
</organism>
<protein>
    <submittedName>
        <fullName evidence="2">Uncharacterized protein</fullName>
    </submittedName>
</protein>
<dbReference type="Proteomes" id="UP001066276">
    <property type="component" value="Chromosome 2_1"/>
</dbReference>
<dbReference type="AlphaFoldDB" id="A0AAV7V6P3"/>
<dbReference type="EMBL" id="JANPWB010000003">
    <property type="protein sequence ID" value="KAJ1197032.1"/>
    <property type="molecule type" value="Genomic_DNA"/>
</dbReference>
<evidence type="ECO:0000256" key="1">
    <source>
        <dbReference type="SAM" id="MobiDB-lite"/>
    </source>
</evidence>
<gene>
    <name evidence="2" type="ORF">NDU88_000894</name>
</gene>
<feature type="region of interest" description="Disordered" evidence="1">
    <location>
        <begin position="72"/>
        <end position="91"/>
    </location>
</feature>
<proteinExistence type="predicted"/>
<reference evidence="2" key="1">
    <citation type="journal article" date="2022" name="bioRxiv">
        <title>Sequencing and chromosome-scale assembly of the giantPleurodeles waltlgenome.</title>
        <authorList>
            <person name="Brown T."/>
            <person name="Elewa A."/>
            <person name="Iarovenko S."/>
            <person name="Subramanian E."/>
            <person name="Araus A.J."/>
            <person name="Petzold A."/>
            <person name="Susuki M."/>
            <person name="Suzuki K.-i.T."/>
            <person name="Hayashi T."/>
            <person name="Toyoda A."/>
            <person name="Oliveira C."/>
            <person name="Osipova E."/>
            <person name="Leigh N.D."/>
            <person name="Simon A."/>
            <person name="Yun M.H."/>
        </authorList>
    </citation>
    <scope>NUCLEOTIDE SEQUENCE</scope>
    <source>
        <strain evidence="2">20211129_DDA</strain>
        <tissue evidence="2">Liver</tissue>
    </source>
</reference>
<keyword evidence="3" id="KW-1185">Reference proteome</keyword>
<accession>A0AAV7V6P3</accession>
<sequence>MQSGRPTRVSTASVDYNTTFSDGYGAWSDGAIAEGTRPFSFSGSPRAPHGTHFRRPPSMRFPLAPLARDGSVFPDPCAHPGTRGRAGVGGDGEQQLLRVVPPLLGGQGFHTP</sequence>
<evidence type="ECO:0000313" key="2">
    <source>
        <dbReference type="EMBL" id="KAJ1197032.1"/>
    </source>
</evidence>
<comment type="caution">
    <text evidence="2">The sequence shown here is derived from an EMBL/GenBank/DDBJ whole genome shotgun (WGS) entry which is preliminary data.</text>
</comment>